<dbReference type="PRINTS" id="PR00019">
    <property type="entry name" value="LEURICHRPT"/>
</dbReference>
<dbReference type="GO" id="GO:0005615">
    <property type="term" value="C:extracellular space"/>
    <property type="evidence" value="ECO:0007669"/>
    <property type="project" value="TreeGrafter"/>
</dbReference>
<dbReference type="InterPro" id="IPR050333">
    <property type="entry name" value="SLRP"/>
</dbReference>
<keyword evidence="1" id="KW-0433">Leucine-rich repeat</keyword>
<gene>
    <name evidence="3" type="ORF">CUNI_LOCUS5294</name>
</gene>
<dbReference type="OrthoDB" id="6137799at2759"/>
<keyword evidence="4" id="KW-1185">Reference proteome</keyword>
<dbReference type="InterPro" id="IPR003591">
    <property type="entry name" value="Leu-rich_rpt_typical-subtyp"/>
</dbReference>
<keyword evidence="2" id="KW-0677">Repeat</keyword>
<evidence type="ECO:0000256" key="2">
    <source>
        <dbReference type="ARBA" id="ARBA00022737"/>
    </source>
</evidence>
<name>A0A8S3YZG3_9EUPU</name>
<dbReference type="SUPFAM" id="SSF52058">
    <property type="entry name" value="L domain-like"/>
    <property type="match status" value="2"/>
</dbReference>
<protein>
    <submittedName>
        <fullName evidence="3">Uncharacterized protein</fullName>
    </submittedName>
</protein>
<dbReference type="PANTHER" id="PTHR45712:SF22">
    <property type="entry name" value="INSULIN-LIKE GROWTH FACTOR-BINDING PROTEIN COMPLEX ACID LABILE SUBUNIT"/>
    <property type="match status" value="1"/>
</dbReference>
<evidence type="ECO:0000256" key="1">
    <source>
        <dbReference type="ARBA" id="ARBA00022614"/>
    </source>
</evidence>
<dbReference type="Gene3D" id="3.80.10.10">
    <property type="entry name" value="Ribonuclease Inhibitor"/>
    <property type="match status" value="4"/>
</dbReference>
<dbReference type="InterPro" id="IPR001611">
    <property type="entry name" value="Leu-rich_rpt"/>
</dbReference>
<accession>A0A8S3YZG3</accession>
<organism evidence="3 4">
    <name type="scientific">Candidula unifasciata</name>
    <dbReference type="NCBI Taxonomy" id="100452"/>
    <lineage>
        <taxon>Eukaryota</taxon>
        <taxon>Metazoa</taxon>
        <taxon>Spiralia</taxon>
        <taxon>Lophotrochozoa</taxon>
        <taxon>Mollusca</taxon>
        <taxon>Gastropoda</taxon>
        <taxon>Heterobranchia</taxon>
        <taxon>Euthyneura</taxon>
        <taxon>Panpulmonata</taxon>
        <taxon>Eupulmonata</taxon>
        <taxon>Stylommatophora</taxon>
        <taxon>Helicina</taxon>
        <taxon>Helicoidea</taxon>
        <taxon>Geomitridae</taxon>
        <taxon>Candidula</taxon>
    </lineage>
</organism>
<comment type="caution">
    <text evidence="3">The sequence shown here is derived from an EMBL/GenBank/DDBJ whole genome shotgun (WGS) entry which is preliminary data.</text>
</comment>
<reference evidence="3" key="1">
    <citation type="submission" date="2021-04" db="EMBL/GenBank/DDBJ databases">
        <authorList>
            <consortium name="Molecular Ecology Group"/>
        </authorList>
    </citation>
    <scope>NUCLEOTIDE SEQUENCE</scope>
</reference>
<evidence type="ECO:0000313" key="4">
    <source>
        <dbReference type="Proteomes" id="UP000678393"/>
    </source>
</evidence>
<dbReference type="Proteomes" id="UP000678393">
    <property type="component" value="Unassembled WGS sequence"/>
</dbReference>
<dbReference type="SMART" id="SM00369">
    <property type="entry name" value="LRR_TYP"/>
    <property type="match status" value="5"/>
</dbReference>
<evidence type="ECO:0000313" key="3">
    <source>
        <dbReference type="EMBL" id="CAG5119736.1"/>
    </source>
</evidence>
<dbReference type="PROSITE" id="PS51450">
    <property type="entry name" value="LRR"/>
    <property type="match status" value="3"/>
</dbReference>
<dbReference type="EMBL" id="CAJHNH020000768">
    <property type="protein sequence ID" value="CAG5119736.1"/>
    <property type="molecule type" value="Genomic_DNA"/>
</dbReference>
<dbReference type="InterPro" id="IPR032675">
    <property type="entry name" value="LRR_dom_sf"/>
</dbReference>
<proteinExistence type="predicted"/>
<sequence>MATLVQVGLNYERWCYCLLSSHSLYFLLLCVFECSCDSSIACYDLQQIPPLNAGSVSEFTELIFRDGNITSIPNNSLPPGLTSIELNHLALVKIAEDAFDSSAETLGTVIIKETQFTSLPTALKKLTKLTVLFIHDTPIQVWDTATLKQIGATVENLQLKNVTLSAWPSWISDFVSLQSLDLSWNPLKDIPVDAFSSFKDSVRYLYLRGVGLTDVPQALSTLSSLTYLDLGNNNFTGVSVFKQITESPFAEKLSALYLDSSGLTGVATFTNLTNIRVISLSNNRISDVPAGSLSTSLTSLDLSKNILVSVPKDVAIMTSLSYLDLSNNQLTNMQPKSLNGNPISVISADAFSNLTRLRHLEIKNSQLTEFPLAFSQLPRQTYIYFSAPNAFSCPCPAPQQLVQWFMSVRNRWRVEGMCTDGRDIELYLSGQCEQT</sequence>
<dbReference type="PANTHER" id="PTHR45712">
    <property type="entry name" value="AGAP008170-PA"/>
    <property type="match status" value="1"/>
</dbReference>
<dbReference type="Pfam" id="PF13855">
    <property type="entry name" value="LRR_8"/>
    <property type="match status" value="2"/>
</dbReference>
<dbReference type="AlphaFoldDB" id="A0A8S3YZG3"/>